<dbReference type="Proteomes" id="UP000439780">
    <property type="component" value="Unassembled WGS sequence"/>
</dbReference>
<accession>A0A845AGL3</accession>
<dbReference type="RefSeq" id="WP_160752009.1">
    <property type="nucleotide sequence ID" value="NZ_WTYA01000002.1"/>
</dbReference>
<reference evidence="2 3" key="1">
    <citation type="submission" date="2019-12" db="EMBL/GenBank/DDBJ databases">
        <title>Genomic-based taxomic classification of the family Erythrobacteraceae.</title>
        <authorList>
            <person name="Xu L."/>
        </authorList>
    </citation>
    <scope>NUCLEOTIDE SEQUENCE [LARGE SCALE GENOMIC DNA]</scope>
    <source>
        <strain evidence="2 3">KEMB 9005-328</strain>
    </source>
</reference>
<keyword evidence="3" id="KW-1185">Reference proteome</keyword>
<dbReference type="OrthoDB" id="7502803at2"/>
<sequence>MKRLFQLAVATVLGGIAASTTAMGADPDSATKVSAVIARSKLTKKTYAIYFWNKINHPNQTSIEEWSAEFNSGSRHRVETPRDRLIADCAAMTGTYFSLLSGEVIRGPQVAAAACGIDTNRKFLDVSWLGRVNSRFGEADRVIVTDADNIRTYDISDEGVILRTIYQTNDVRHLTVLDVETVALTKSLPSGRMFDEASLKESFVPEEFKRAPASAPST</sequence>
<keyword evidence="1" id="KW-0732">Signal</keyword>
<evidence type="ECO:0000313" key="2">
    <source>
        <dbReference type="EMBL" id="MXP27696.1"/>
    </source>
</evidence>
<feature type="signal peptide" evidence="1">
    <location>
        <begin position="1"/>
        <end position="24"/>
    </location>
</feature>
<evidence type="ECO:0000313" key="3">
    <source>
        <dbReference type="Proteomes" id="UP000439780"/>
    </source>
</evidence>
<proteinExistence type="predicted"/>
<evidence type="ECO:0000256" key="1">
    <source>
        <dbReference type="SAM" id="SignalP"/>
    </source>
</evidence>
<name>A0A845AGL3_9SPHN</name>
<feature type="chain" id="PRO_5032478132" evidence="1">
    <location>
        <begin position="25"/>
        <end position="218"/>
    </location>
</feature>
<dbReference type="EMBL" id="WTYA01000002">
    <property type="protein sequence ID" value="MXP27696.1"/>
    <property type="molecule type" value="Genomic_DNA"/>
</dbReference>
<organism evidence="2 3">
    <name type="scientific">Qipengyuania algicida</name>
    <dbReference type="NCBI Taxonomy" id="1836209"/>
    <lineage>
        <taxon>Bacteria</taxon>
        <taxon>Pseudomonadati</taxon>
        <taxon>Pseudomonadota</taxon>
        <taxon>Alphaproteobacteria</taxon>
        <taxon>Sphingomonadales</taxon>
        <taxon>Erythrobacteraceae</taxon>
        <taxon>Qipengyuania</taxon>
    </lineage>
</organism>
<gene>
    <name evidence="2" type="ORF">GRI58_02520</name>
</gene>
<protein>
    <submittedName>
        <fullName evidence="2">Uncharacterized protein</fullName>
    </submittedName>
</protein>
<dbReference type="AlphaFoldDB" id="A0A845AGL3"/>
<comment type="caution">
    <text evidence="2">The sequence shown here is derived from an EMBL/GenBank/DDBJ whole genome shotgun (WGS) entry which is preliminary data.</text>
</comment>